<evidence type="ECO:0000313" key="2">
    <source>
        <dbReference type="Proteomes" id="UP000286954"/>
    </source>
</evidence>
<dbReference type="RefSeq" id="WP_127565842.1">
    <property type="nucleotide sequence ID" value="NZ_BMFB01000002.1"/>
</dbReference>
<dbReference type="PROSITE" id="PS51257">
    <property type="entry name" value="PROKAR_LIPOPROTEIN"/>
    <property type="match status" value="1"/>
</dbReference>
<gene>
    <name evidence="1" type="ORF">X907_0918</name>
</gene>
<dbReference type="OrthoDB" id="9812956at2"/>
<dbReference type="InterPro" id="IPR021727">
    <property type="entry name" value="DUF3299"/>
</dbReference>
<keyword evidence="1" id="KW-0449">Lipoprotein</keyword>
<name>A0A3T0E822_9PROT</name>
<dbReference type="Gene3D" id="2.40.50.870">
    <property type="entry name" value="Protein of unknown function (DUF3299)"/>
    <property type="match status" value="1"/>
</dbReference>
<dbReference type="AlphaFoldDB" id="A0A3T0E822"/>
<dbReference type="Proteomes" id="UP000286954">
    <property type="component" value="Chromosome"/>
</dbReference>
<dbReference type="KEGG" id="gak:X907_0918"/>
<reference evidence="1 2" key="1">
    <citation type="submission" date="2016-12" db="EMBL/GenBank/DDBJ databases">
        <title>The genome of dimorphic prosthecate Glycocaulis alkaliphilus 6b-8t, isolated from crude oil dictates its adaptability in petroleum environments.</title>
        <authorList>
            <person name="Wu X.-L."/>
            <person name="Geng S."/>
        </authorList>
    </citation>
    <scope>NUCLEOTIDE SEQUENCE [LARGE SCALE GENOMIC DNA]</scope>
    <source>
        <strain evidence="1 2">6B-8</strain>
    </source>
</reference>
<accession>A0A3T0E822</accession>
<proteinExistence type="predicted"/>
<dbReference type="EMBL" id="CP018911">
    <property type="protein sequence ID" value="AZU03459.1"/>
    <property type="molecule type" value="Genomic_DNA"/>
</dbReference>
<sequence>MRKITPLTLMAAALLAACSPAGNGTDGRPVAEVQGDLHVDPAAEAELLNWRDLLPDGELEMLLALEEGTAPPTLMSQFQTRRDEQIGTFNVVEDLDGLIVRMPGYILPLDYAERGQAREFLFLPYHGACIHYPPPPPNQIVYLRSAEPIRFSQLWDPVWVEGRMEIQRVETDLADAAYAMAVRSVRPYDG</sequence>
<organism evidence="1 2">
    <name type="scientific">Glycocaulis alkaliphilus</name>
    <dbReference type="NCBI Taxonomy" id="1434191"/>
    <lineage>
        <taxon>Bacteria</taxon>
        <taxon>Pseudomonadati</taxon>
        <taxon>Pseudomonadota</taxon>
        <taxon>Alphaproteobacteria</taxon>
        <taxon>Maricaulales</taxon>
        <taxon>Maricaulaceae</taxon>
        <taxon>Glycocaulis</taxon>
    </lineage>
</organism>
<keyword evidence="2" id="KW-1185">Reference proteome</keyword>
<protein>
    <submittedName>
        <fullName evidence="1">Putative lipoprotein</fullName>
    </submittedName>
</protein>
<dbReference type="Pfam" id="PF11736">
    <property type="entry name" value="DUF3299"/>
    <property type="match status" value="1"/>
</dbReference>
<evidence type="ECO:0000313" key="1">
    <source>
        <dbReference type="EMBL" id="AZU03459.1"/>
    </source>
</evidence>